<comment type="caution">
    <text evidence="8">Lacks conserved residue(s) required for the propagation of feature annotation.</text>
</comment>
<reference evidence="10" key="2">
    <citation type="submission" date="2020-10" db="EMBL/GenBank/DDBJ databases">
        <authorList>
            <person name="Scholz U."/>
            <person name="Mascher M."/>
            <person name="Fiebig A."/>
        </authorList>
    </citation>
    <scope>NUCLEOTIDE SEQUENCE [LARGE SCALE GENOMIC DNA]</scope>
    <source>
        <strain evidence="10">cv. Morex</strain>
    </source>
</reference>
<evidence type="ECO:0000256" key="4">
    <source>
        <dbReference type="ARBA" id="ARBA00022475"/>
    </source>
</evidence>
<reference evidence="11" key="1">
    <citation type="journal article" date="2012" name="Nature">
        <title>A physical, genetic and functional sequence assembly of the barley genome.</title>
        <authorList>
            <consortium name="The International Barley Genome Sequencing Consortium"/>
            <person name="Mayer K.F."/>
            <person name="Waugh R."/>
            <person name="Brown J.W."/>
            <person name="Schulman A."/>
            <person name="Langridge P."/>
            <person name="Platzer M."/>
            <person name="Fincher G.B."/>
            <person name="Muehlbauer G.J."/>
            <person name="Sato K."/>
            <person name="Close T.J."/>
            <person name="Wise R.P."/>
            <person name="Stein N."/>
        </authorList>
    </citation>
    <scope>NUCLEOTIDE SEQUENCE [LARGE SCALE GENOMIC DNA]</scope>
    <source>
        <strain evidence="11">cv. Morex</strain>
    </source>
</reference>
<dbReference type="InterPro" id="IPR006702">
    <property type="entry name" value="CASP_dom"/>
</dbReference>
<evidence type="ECO:0000256" key="2">
    <source>
        <dbReference type="ARBA" id="ARBA00007651"/>
    </source>
</evidence>
<keyword evidence="7 8" id="KW-0472">Membrane</keyword>
<evidence type="ECO:0000256" key="3">
    <source>
        <dbReference type="ARBA" id="ARBA00011489"/>
    </source>
</evidence>
<dbReference type="Pfam" id="PF04535">
    <property type="entry name" value="CASP_dom"/>
    <property type="match status" value="1"/>
</dbReference>
<sequence>MCSQTLLLHSTALPLLSIVKVHPSRARRRSFELVYQSARTMVAAGFVFVPGTWSGFALRVGQCGFSATSGLIMLTSLASLTYSRAYMYLIFVMVLHFVWSLVQAVVYLRTLLAGEDIHRPGIAFFLALGDGAVVLLTSSAVSASAMVTVLFVNDTGACGSFPELACDRYQLSVVLGSMAWFLQATSAFSNLCLMIKVATQQPHLVASDAFHVDRLL</sequence>
<keyword evidence="11" id="KW-1185">Reference proteome</keyword>
<evidence type="ECO:0000313" key="10">
    <source>
        <dbReference type="EnsemblPlants" id="HORVU.MOREX.r3.5HG0502270.1"/>
    </source>
</evidence>
<dbReference type="PANTHER" id="PTHR32021:SF52">
    <property type="entry name" value="CASP-LIKE PROTEIN"/>
    <property type="match status" value="1"/>
</dbReference>
<evidence type="ECO:0000313" key="11">
    <source>
        <dbReference type="Proteomes" id="UP000011116"/>
    </source>
</evidence>
<dbReference type="Proteomes" id="UP000011116">
    <property type="component" value="Chromosome 5H"/>
</dbReference>
<feature type="transmembrane region" description="Helical" evidence="8">
    <location>
        <begin position="122"/>
        <end position="151"/>
    </location>
</feature>
<evidence type="ECO:0000256" key="7">
    <source>
        <dbReference type="ARBA" id="ARBA00023136"/>
    </source>
</evidence>
<proteinExistence type="inferred from homology"/>
<protein>
    <recommendedName>
        <fullName evidence="8">CASP-like protein</fullName>
    </recommendedName>
</protein>
<organism evidence="10 11">
    <name type="scientific">Hordeum vulgare subsp. vulgare</name>
    <name type="common">Domesticated barley</name>
    <dbReference type="NCBI Taxonomy" id="112509"/>
    <lineage>
        <taxon>Eukaryota</taxon>
        <taxon>Viridiplantae</taxon>
        <taxon>Streptophyta</taxon>
        <taxon>Embryophyta</taxon>
        <taxon>Tracheophyta</taxon>
        <taxon>Spermatophyta</taxon>
        <taxon>Magnoliopsida</taxon>
        <taxon>Liliopsida</taxon>
        <taxon>Poales</taxon>
        <taxon>Poaceae</taxon>
        <taxon>BOP clade</taxon>
        <taxon>Pooideae</taxon>
        <taxon>Triticodae</taxon>
        <taxon>Triticeae</taxon>
        <taxon>Hordeinae</taxon>
        <taxon>Hordeum</taxon>
    </lineage>
</organism>
<evidence type="ECO:0000256" key="1">
    <source>
        <dbReference type="ARBA" id="ARBA00004651"/>
    </source>
</evidence>
<dbReference type="EnsemblPlants" id="HORVU.MOREX.r3.5HG0502270.1">
    <property type="protein sequence ID" value="HORVU.MOREX.r3.5HG0502270.1"/>
    <property type="gene ID" value="HORVU.MOREX.r3.5HG0502270"/>
</dbReference>
<dbReference type="PANTHER" id="PTHR32021">
    <property type="entry name" value="CASP-LIKE PROTEIN 5B3"/>
    <property type="match status" value="1"/>
</dbReference>
<keyword evidence="4 8" id="KW-1003">Cell membrane</keyword>
<keyword evidence="6 8" id="KW-1133">Transmembrane helix</keyword>
<comment type="subunit">
    <text evidence="3 8">Homodimer and heterodimers.</text>
</comment>
<evidence type="ECO:0000256" key="8">
    <source>
        <dbReference type="RuleBase" id="RU361233"/>
    </source>
</evidence>
<feature type="domain" description="Casparian strip membrane protein" evidence="9">
    <location>
        <begin position="51"/>
        <end position="182"/>
    </location>
</feature>
<dbReference type="InterPro" id="IPR045009">
    <property type="entry name" value="CASPL-5"/>
</dbReference>
<evidence type="ECO:0000256" key="6">
    <source>
        <dbReference type="ARBA" id="ARBA00022989"/>
    </source>
</evidence>
<accession>A0A8I6Y5J2</accession>
<dbReference type="GO" id="GO:0016020">
    <property type="term" value="C:membrane"/>
    <property type="evidence" value="ECO:0000318"/>
    <property type="project" value="GO_Central"/>
</dbReference>
<keyword evidence="5 8" id="KW-0812">Transmembrane</keyword>
<comment type="subcellular location">
    <subcellularLocation>
        <location evidence="1 8">Cell membrane</location>
        <topology evidence="1 8">Multi-pass membrane protein</topology>
    </subcellularLocation>
</comment>
<dbReference type="Gramene" id="HORVU.MOREX.r3.5HG0502270.1">
    <property type="protein sequence ID" value="HORVU.MOREX.r3.5HG0502270.1"/>
    <property type="gene ID" value="HORVU.MOREX.r3.5HG0502270"/>
</dbReference>
<evidence type="ECO:0000256" key="5">
    <source>
        <dbReference type="ARBA" id="ARBA00022692"/>
    </source>
</evidence>
<dbReference type="AlphaFoldDB" id="A0A8I6Y5J2"/>
<dbReference type="GO" id="GO:0005886">
    <property type="term" value="C:plasma membrane"/>
    <property type="evidence" value="ECO:0007669"/>
    <property type="project" value="UniProtKB-SubCell"/>
</dbReference>
<evidence type="ECO:0000259" key="9">
    <source>
        <dbReference type="Pfam" id="PF04535"/>
    </source>
</evidence>
<feature type="transmembrane region" description="Helical" evidence="8">
    <location>
        <begin position="63"/>
        <end position="82"/>
    </location>
</feature>
<feature type="transmembrane region" description="Helical" evidence="8">
    <location>
        <begin position="88"/>
        <end position="110"/>
    </location>
</feature>
<comment type="similarity">
    <text evidence="2 8">Belongs to the Casparian strip membrane proteins (CASP) family.</text>
</comment>
<name>A0A8I6Y5J2_HORVV</name>
<reference evidence="10" key="3">
    <citation type="submission" date="2022-01" db="UniProtKB">
        <authorList>
            <consortium name="EnsemblPlants"/>
        </authorList>
    </citation>
    <scope>IDENTIFICATION</scope>
    <source>
        <strain evidence="10">subsp. vulgare</strain>
    </source>
</reference>